<organism evidence="3 4">
    <name type="scientific">Magnetospirillum aberrantis SpK</name>
    <dbReference type="NCBI Taxonomy" id="908842"/>
    <lineage>
        <taxon>Bacteria</taxon>
        <taxon>Pseudomonadati</taxon>
        <taxon>Pseudomonadota</taxon>
        <taxon>Alphaproteobacteria</taxon>
        <taxon>Rhodospirillales</taxon>
        <taxon>Rhodospirillaceae</taxon>
        <taxon>Magnetospirillum</taxon>
    </lineage>
</organism>
<feature type="transmembrane region" description="Helical" evidence="2">
    <location>
        <begin position="357"/>
        <end position="377"/>
    </location>
</feature>
<evidence type="ECO:0000313" key="4">
    <source>
        <dbReference type="Proteomes" id="UP000480684"/>
    </source>
</evidence>
<dbReference type="AlphaFoldDB" id="A0A7C9V0X0"/>
<reference evidence="3 4" key="1">
    <citation type="submission" date="2020-02" db="EMBL/GenBank/DDBJ databases">
        <authorList>
            <person name="Dziuba M."/>
            <person name="Kuznetsov B."/>
            <person name="Mardanov A."/>
            <person name="Ravin N."/>
            <person name="Grouzdev D."/>
        </authorList>
    </citation>
    <scope>NUCLEOTIDE SEQUENCE [LARGE SCALE GENOMIC DNA]</scope>
    <source>
        <strain evidence="3 4">SpK</strain>
    </source>
</reference>
<accession>A0A7C9V0X0</accession>
<evidence type="ECO:0008006" key="5">
    <source>
        <dbReference type="Google" id="ProtNLM"/>
    </source>
</evidence>
<feature type="transmembrane region" description="Helical" evidence="2">
    <location>
        <begin position="384"/>
        <end position="417"/>
    </location>
</feature>
<feature type="compositionally biased region" description="Pro residues" evidence="1">
    <location>
        <begin position="63"/>
        <end position="75"/>
    </location>
</feature>
<feature type="region of interest" description="Disordered" evidence="1">
    <location>
        <begin position="62"/>
        <end position="105"/>
    </location>
</feature>
<protein>
    <recommendedName>
        <fullName evidence="5">J domain-containing protein</fullName>
    </recommendedName>
</protein>
<evidence type="ECO:0000313" key="3">
    <source>
        <dbReference type="EMBL" id="NFV81613.1"/>
    </source>
</evidence>
<proteinExistence type="predicted"/>
<feature type="transmembrane region" description="Helical" evidence="2">
    <location>
        <begin position="437"/>
        <end position="454"/>
    </location>
</feature>
<keyword evidence="4" id="KW-1185">Reference proteome</keyword>
<sequence length="488" mass="53578">MSADFPWAELGMAEAGDRRAIKRAYAQRLKSCRPEDDSEGFARLRQAYETALAWAENDVATPVAPPVLDPAPPRQTPEFDVPEPDTPEPDTTTWEEEPQETEERETVEDLVADMATRTDVLLALPPDEMARQLADDTTLWNLESKDRLSAFVASRVISDPSLVTSAAVLVLSRFFHWDDITVCRGLAARWVAVDVLQQILHAAQIRQALESGSPDYPPLAGKMLRWGTGPRAWLHALRWSGPAKAHACMADYPPLVARLVFGQKTVWMWTRLAGGWPALGLHLLRINLILLALVAWVRFPGYPESSFKLFLTSLWNTAKVANTIVVLLFAVGVSRLWSGLGVEQPVPLGWSRRWRLAALALLTMVTVALAVPFFGSVRTAFSVALIGLVGSAALVVLPSMVLGIAVVVGVGAVSSVLSSRPDLMEIARRNLDFSQPWLTWLLGAVLMMASHMALREGCTALRLPPMRLPSGLGAAVLLTIVWLHLQLF</sequence>
<comment type="caution">
    <text evidence="3">The sequence shown here is derived from an EMBL/GenBank/DDBJ whole genome shotgun (WGS) entry which is preliminary data.</text>
</comment>
<keyword evidence="2" id="KW-0812">Transmembrane</keyword>
<feature type="transmembrane region" description="Helical" evidence="2">
    <location>
        <begin position="320"/>
        <end position="337"/>
    </location>
</feature>
<evidence type="ECO:0000256" key="2">
    <source>
        <dbReference type="SAM" id="Phobius"/>
    </source>
</evidence>
<keyword evidence="2" id="KW-1133">Transmembrane helix</keyword>
<feature type="compositionally biased region" description="Acidic residues" evidence="1">
    <location>
        <begin position="80"/>
        <end position="105"/>
    </location>
</feature>
<dbReference type="EMBL" id="JAAIYP010000042">
    <property type="protein sequence ID" value="NFV81613.1"/>
    <property type="molecule type" value="Genomic_DNA"/>
</dbReference>
<dbReference type="Proteomes" id="UP000480684">
    <property type="component" value="Unassembled WGS sequence"/>
</dbReference>
<name>A0A7C9V0X0_9PROT</name>
<gene>
    <name evidence="3" type="ORF">G4223_16000</name>
</gene>
<feature type="transmembrane region" description="Helical" evidence="2">
    <location>
        <begin position="466"/>
        <end position="485"/>
    </location>
</feature>
<feature type="transmembrane region" description="Helical" evidence="2">
    <location>
        <begin position="279"/>
        <end position="299"/>
    </location>
</feature>
<keyword evidence="2" id="KW-0472">Membrane</keyword>
<evidence type="ECO:0000256" key="1">
    <source>
        <dbReference type="SAM" id="MobiDB-lite"/>
    </source>
</evidence>
<dbReference type="RefSeq" id="WP_163681685.1">
    <property type="nucleotide sequence ID" value="NZ_JAAIYP010000042.1"/>
</dbReference>